<reference evidence="1" key="1">
    <citation type="submission" date="2018-05" db="EMBL/GenBank/DDBJ databases">
        <authorList>
            <person name="Lanie J.A."/>
            <person name="Ng W.-L."/>
            <person name="Kazmierczak K.M."/>
            <person name="Andrzejewski T.M."/>
            <person name="Davidsen T.M."/>
            <person name="Wayne K.J."/>
            <person name="Tettelin H."/>
            <person name="Glass J.I."/>
            <person name="Rusch D."/>
            <person name="Podicherti R."/>
            <person name="Tsui H.-C.T."/>
            <person name="Winkler M.E."/>
        </authorList>
    </citation>
    <scope>NUCLEOTIDE SEQUENCE</scope>
</reference>
<organism evidence="1">
    <name type="scientific">marine metagenome</name>
    <dbReference type="NCBI Taxonomy" id="408172"/>
    <lineage>
        <taxon>unclassified sequences</taxon>
        <taxon>metagenomes</taxon>
        <taxon>ecological metagenomes</taxon>
    </lineage>
</organism>
<accession>A0A381WZ09</accession>
<sequence>MLYRLKVVFVDNEEIVFEKTEKHGFSDDLELFELTTVEEIFVIPIKQIKYISCDSKIFKNK</sequence>
<dbReference type="AlphaFoldDB" id="A0A381WZ09"/>
<proteinExistence type="predicted"/>
<evidence type="ECO:0000313" key="1">
    <source>
        <dbReference type="EMBL" id="SVA57491.1"/>
    </source>
</evidence>
<protein>
    <submittedName>
        <fullName evidence="1">Uncharacterized protein</fullName>
    </submittedName>
</protein>
<gene>
    <name evidence="1" type="ORF">METZ01_LOCUS110345</name>
</gene>
<dbReference type="EMBL" id="UINC01013278">
    <property type="protein sequence ID" value="SVA57491.1"/>
    <property type="molecule type" value="Genomic_DNA"/>
</dbReference>
<name>A0A381WZ09_9ZZZZ</name>